<organism evidence="2 3">
    <name type="scientific">Saprolegnia diclina (strain VS20)</name>
    <dbReference type="NCBI Taxonomy" id="1156394"/>
    <lineage>
        <taxon>Eukaryota</taxon>
        <taxon>Sar</taxon>
        <taxon>Stramenopiles</taxon>
        <taxon>Oomycota</taxon>
        <taxon>Saprolegniomycetes</taxon>
        <taxon>Saprolegniales</taxon>
        <taxon>Saprolegniaceae</taxon>
        <taxon>Saprolegnia</taxon>
    </lineage>
</organism>
<feature type="region of interest" description="Disordered" evidence="1">
    <location>
        <begin position="69"/>
        <end position="113"/>
    </location>
</feature>
<dbReference type="AlphaFoldDB" id="T0Q9K1"/>
<keyword evidence="3" id="KW-1185">Reference proteome</keyword>
<evidence type="ECO:0000256" key="1">
    <source>
        <dbReference type="SAM" id="MobiDB-lite"/>
    </source>
</evidence>
<feature type="compositionally biased region" description="Acidic residues" evidence="1">
    <location>
        <begin position="103"/>
        <end position="113"/>
    </location>
</feature>
<dbReference type="VEuPathDB" id="FungiDB:SDRG_07889"/>
<protein>
    <submittedName>
        <fullName evidence="2">Uncharacterized protein</fullName>
    </submittedName>
</protein>
<feature type="compositionally biased region" description="Basic and acidic residues" evidence="1">
    <location>
        <begin position="45"/>
        <end position="54"/>
    </location>
</feature>
<dbReference type="EMBL" id="JH767154">
    <property type="protein sequence ID" value="EQC34564.1"/>
    <property type="molecule type" value="Genomic_DNA"/>
</dbReference>
<sequence length="128" mass="14726">METTATPETNDECDKRVDAKHVFWRPPPSNQEESDAPPPPSPDTTAKKDTIAPSLDDLRFTETEAALDEWKQRVQSDPRRILEAQLDRWQSNNGPAKRATNDSDSDDGDDDDEEMYVARQRHYLKQRK</sequence>
<feature type="compositionally biased region" description="Basic and acidic residues" evidence="1">
    <location>
        <begin position="12"/>
        <end position="21"/>
    </location>
</feature>
<dbReference type="OrthoDB" id="10387736at2759"/>
<evidence type="ECO:0000313" key="3">
    <source>
        <dbReference type="Proteomes" id="UP000030762"/>
    </source>
</evidence>
<evidence type="ECO:0000313" key="2">
    <source>
        <dbReference type="EMBL" id="EQC34564.1"/>
    </source>
</evidence>
<dbReference type="OMA" id="QRHYLKQ"/>
<accession>T0Q9K1</accession>
<feature type="region of interest" description="Disordered" evidence="1">
    <location>
        <begin position="1"/>
        <end position="54"/>
    </location>
</feature>
<name>T0Q9K1_SAPDV</name>
<dbReference type="Proteomes" id="UP000030762">
    <property type="component" value="Unassembled WGS sequence"/>
</dbReference>
<dbReference type="InParanoid" id="T0Q9K1"/>
<dbReference type="RefSeq" id="XP_008611970.1">
    <property type="nucleotide sequence ID" value="XM_008613748.1"/>
</dbReference>
<dbReference type="GeneID" id="19948616"/>
<proteinExistence type="predicted"/>
<gene>
    <name evidence="2" type="ORF">SDRG_07889</name>
</gene>
<feature type="compositionally biased region" description="Basic and acidic residues" evidence="1">
    <location>
        <begin position="69"/>
        <end position="86"/>
    </location>
</feature>
<reference evidence="2 3" key="1">
    <citation type="submission" date="2012-04" db="EMBL/GenBank/DDBJ databases">
        <title>The Genome Sequence of Saprolegnia declina VS20.</title>
        <authorList>
            <consortium name="The Broad Institute Genome Sequencing Platform"/>
            <person name="Russ C."/>
            <person name="Nusbaum C."/>
            <person name="Tyler B."/>
            <person name="van West P."/>
            <person name="Dieguez-Uribeondo J."/>
            <person name="de Bruijn I."/>
            <person name="Tripathy S."/>
            <person name="Jiang R."/>
            <person name="Young S.K."/>
            <person name="Zeng Q."/>
            <person name="Gargeya S."/>
            <person name="Fitzgerald M."/>
            <person name="Haas B."/>
            <person name="Abouelleil A."/>
            <person name="Alvarado L."/>
            <person name="Arachchi H.M."/>
            <person name="Berlin A."/>
            <person name="Chapman S.B."/>
            <person name="Goldberg J."/>
            <person name="Griggs A."/>
            <person name="Gujja S."/>
            <person name="Hansen M."/>
            <person name="Howarth C."/>
            <person name="Imamovic A."/>
            <person name="Larimer J."/>
            <person name="McCowen C."/>
            <person name="Montmayeur A."/>
            <person name="Murphy C."/>
            <person name="Neiman D."/>
            <person name="Pearson M."/>
            <person name="Priest M."/>
            <person name="Roberts A."/>
            <person name="Saif S."/>
            <person name="Shea T."/>
            <person name="Sisk P."/>
            <person name="Sykes S."/>
            <person name="Wortman J."/>
            <person name="Nusbaum C."/>
            <person name="Birren B."/>
        </authorList>
    </citation>
    <scope>NUCLEOTIDE SEQUENCE [LARGE SCALE GENOMIC DNA]</scope>
    <source>
        <strain evidence="2 3">VS20</strain>
    </source>
</reference>